<gene>
    <name evidence="12" type="primary">mpzl1l</name>
</gene>
<dbReference type="PANTHER" id="PTHR13869">
    <property type="entry name" value="MYELIN P0 RELATED"/>
    <property type="match status" value="1"/>
</dbReference>
<dbReference type="GO" id="GO:0009986">
    <property type="term" value="C:cell surface"/>
    <property type="evidence" value="ECO:0007669"/>
    <property type="project" value="TreeGrafter"/>
</dbReference>
<evidence type="ECO:0000256" key="6">
    <source>
        <dbReference type="ARBA" id="ARBA00023157"/>
    </source>
</evidence>
<evidence type="ECO:0000256" key="2">
    <source>
        <dbReference type="ARBA" id="ARBA00022692"/>
    </source>
</evidence>
<protein>
    <recommendedName>
        <fullName evidence="11">Ig-like domain-containing protein</fullName>
    </recommendedName>
</protein>
<evidence type="ECO:0000256" key="10">
    <source>
        <dbReference type="SAM" id="Phobius"/>
    </source>
</evidence>
<dbReference type="OrthoDB" id="8831214at2759"/>
<dbReference type="GO" id="GO:0005925">
    <property type="term" value="C:focal adhesion"/>
    <property type="evidence" value="ECO:0007669"/>
    <property type="project" value="TreeGrafter"/>
</dbReference>
<reference evidence="12" key="2">
    <citation type="submission" date="2025-09" db="UniProtKB">
        <authorList>
            <consortium name="Ensembl"/>
        </authorList>
    </citation>
    <scope>IDENTIFICATION</scope>
</reference>
<name>A0A8C5CBF8_GADMO</name>
<dbReference type="OMA" id="RDYTGCN"/>
<dbReference type="InterPro" id="IPR013783">
    <property type="entry name" value="Ig-like_fold"/>
</dbReference>
<dbReference type="CDD" id="cd12087">
    <property type="entry name" value="TM_EGFR-like"/>
    <property type="match status" value="1"/>
</dbReference>
<dbReference type="Pfam" id="PF07686">
    <property type="entry name" value="V-set"/>
    <property type="match status" value="1"/>
</dbReference>
<evidence type="ECO:0000259" key="11">
    <source>
        <dbReference type="PROSITE" id="PS50835"/>
    </source>
</evidence>
<keyword evidence="3" id="KW-0732">Signal</keyword>
<dbReference type="InterPro" id="IPR003599">
    <property type="entry name" value="Ig_sub"/>
</dbReference>
<accession>A0A8C5CBF8</accession>
<evidence type="ECO:0000256" key="1">
    <source>
        <dbReference type="ARBA" id="ARBA00004479"/>
    </source>
</evidence>
<evidence type="ECO:0000256" key="4">
    <source>
        <dbReference type="ARBA" id="ARBA00022989"/>
    </source>
</evidence>
<dbReference type="GO" id="GO:0005886">
    <property type="term" value="C:plasma membrane"/>
    <property type="evidence" value="ECO:0007669"/>
    <property type="project" value="TreeGrafter"/>
</dbReference>
<feature type="domain" description="Ig-like" evidence="11">
    <location>
        <begin position="28"/>
        <end position="145"/>
    </location>
</feature>
<evidence type="ECO:0000256" key="9">
    <source>
        <dbReference type="SAM" id="MobiDB-lite"/>
    </source>
</evidence>
<dbReference type="SMART" id="SM00406">
    <property type="entry name" value="IGv"/>
    <property type="match status" value="1"/>
</dbReference>
<dbReference type="GeneTree" id="ENSGT01030000234556"/>
<keyword evidence="4 10" id="KW-1133">Transmembrane helix</keyword>
<dbReference type="PRINTS" id="PR00213">
    <property type="entry name" value="MYELINP0"/>
</dbReference>
<dbReference type="Proteomes" id="UP000694546">
    <property type="component" value="Chromosome 7"/>
</dbReference>
<keyword evidence="8" id="KW-0393">Immunoglobulin domain</keyword>
<proteinExistence type="predicted"/>
<dbReference type="InterPro" id="IPR036179">
    <property type="entry name" value="Ig-like_dom_sf"/>
</dbReference>
<dbReference type="SMART" id="SM00409">
    <property type="entry name" value="IG"/>
    <property type="match status" value="1"/>
</dbReference>
<reference evidence="12" key="1">
    <citation type="submission" date="2025-08" db="UniProtKB">
        <authorList>
            <consortium name="Ensembl"/>
        </authorList>
    </citation>
    <scope>IDENTIFICATION</scope>
</reference>
<keyword evidence="5 10" id="KW-0472">Membrane</keyword>
<dbReference type="InterPro" id="IPR013106">
    <property type="entry name" value="Ig_V-set"/>
</dbReference>
<evidence type="ECO:0000313" key="13">
    <source>
        <dbReference type="Proteomes" id="UP000694546"/>
    </source>
</evidence>
<evidence type="ECO:0000256" key="8">
    <source>
        <dbReference type="ARBA" id="ARBA00023319"/>
    </source>
</evidence>
<evidence type="ECO:0000256" key="5">
    <source>
        <dbReference type="ARBA" id="ARBA00023136"/>
    </source>
</evidence>
<feature type="transmembrane region" description="Helical" evidence="10">
    <location>
        <begin position="158"/>
        <end position="182"/>
    </location>
</feature>
<comment type="subcellular location">
    <subcellularLocation>
        <location evidence="1">Membrane</location>
        <topology evidence="1">Single-pass type I membrane protein</topology>
    </subcellularLocation>
</comment>
<dbReference type="Ensembl" id="ENSGMOT00000048484.1">
    <property type="protein sequence ID" value="ENSGMOP00000058167.1"/>
    <property type="gene ID" value="ENSGMOG00000029085.1"/>
</dbReference>
<dbReference type="InterPro" id="IPR000920">
    <property type="entry name" value="Myelin_P0-rel"/>
</dbReference>
<dbReference type="PROSITE" id="PS50835">
    <property type="entry name" value="IG_LIKE"/>
    <property type="match status" value="1"/>
</dbReference>
<evidence type="ECO:0000256" key="3">
    <source>
        <dbReference type="ARBA" id="ARBA00022729"/>
    </source>
</evidence>
<organism evidence="12 13">
    <name type="scientific">Gadus morhua</name>
    <name type="common">Atlantic cod</name>
    <dbReference type="NCBI Taxonomy" id="8049"/>
    <lineage>
        <taxon>Eukaryota</taxon>
        <taxon>Metazoa</taxon>
        <taxon>Chordata</taxon>
        <taxon>Craniata</taxon>
        <taxon>Vertebrata</taxon>
        <taxon>Euteleostomi</taxon>
        <taxon>Actinopterygii</taxon>
        <taxon>Neopterygii</taxon>
        <taxon>Teleostei</taxon>
        <taxon>Neoteleostei</taxon>
        <taxon>Acanthomorphata</taxon>
        <taxon>Zeiogadaria</taxon>
        <taxon>Gadariae</taxon>
        <taxon>Gadiformes</taxon>
        <taxon>Gadoidei</taxon>
        <taxon>Gadidae</taxon>
        <taxon>Gadus</taxon>
    </lineage>
</organism>
<keyword evidence="6" id="KW-1015">Disulfide bond</keyword>
<evidence type="ECO:0000313" key="12">
    <source>
        <dbReference type="Ensembl" id="ENSGMOP00000058167.1"/>
    </source>
</evidence>
<keyword evidence="13" id="KW-1185">Reference proteome</keyword>
<dbReference type="AlphaFoldDB" id="A0A8C5CBF8"/>
<dbReference type="Gene3D" id="2.60.40.10">
    <property type="entry name" value="Immunoglobulins"/>
    <property type="match status" value="1"/>
</dbReference>
<evidence type="ECO:0000256" key="7">
    <source>
        <dbReference type="ARBA" id="ARBA00023180"/>
    </source>
</evidence>
<keyword evidence="2 10" id="KW-0812">Transmembrane</keyword>
<keyword evidence="7" id="KW-0325">Glycoprotein</keyword>
<feature type="region of interest" description="Disordered" evidence="9">
    <location>
        <begin position="191"/>
        <end position="229"/>
    </location>
</feature>
<sequence>MEPKWLNAIWNGILVSGLTLCAVFGTRPTLAVDIKTAPEVIVENGTTGVLTCTFKSNEVVSSGATVHWHIRQLGSDQTSTITFFSNGINYPVAAFKDRLQFIGDLNKKDASIQLLNAKFSDNGTYFCDVKNPPDVAGTPGRTELRVVPRESLPPDSTAVIVGAVCGAVIGIVLIAVVTYLIIRRHQSRHDYEGCTSVESTTSPTPRPRKKVESSLAGSVGGRPSGPVQGPVIYAQLDHSSINSPNSFHKLEPVVYADIRKN</sequence>
<dbReference type="PANTHER" id="PTHR13869:SF19">
    <property type="entry name" value="MYELIN PROTEIN ZERO-LIKE PROTEIN 1"/>
    <property type="match status" value="1"/>
</dbReference>
<dbReference type="InterPro" id="IPR007110">
    <property type="entry name" value="Ig-like_dom"/>
</dbReference>
<dbReference type="SUPFAM" id="SSF48726">
    <property type="entry name" value="Immunoglobulin"/>
    <property type="match status" value="1"/>
</dbReference>